<dbReference type="PANTHER" id="PTHR10954">
    <property type="entry name" value="RIBONUCLEASE H2 SUBUNIT A"/>
    <property type="match status" value="1"/>
</dbReference>
<organism evidence="15 16">
    <name type="scientific">Candidatus Sungiibacteriota bacterium</name>
    <dbReference type="NCBI Taxonomy" id="2750080"/>
    <lineage>
        <taxon>Bacteria</taxon>
        <taxon>Candidatus Sungiibacteriota</taxon>
    </lineage>
</organism>
<evidence type="ECO:0000256" key="12">
    <source>
        <dbReference type="PROSITE-ProRule" id="PRU01319"/>
    </source>
</evidence>
<feature type="binding site" evidence="12">
    <location>
        <position position="10"/>
    </location>
    <ligand>
        <name>a divalent metal cation</name>
        <dbReference type="ChEBI" id="CHEBI:60240"/>
    </ligand>
</feature>
<dbReference type="GO" id="GO:0005737">
    <property type="term" value="C:cytoplasm"/>
    <property type="evidence" value="ECO:0007669"/>
    <property type="project" value="UniProtKB-SubCell"/>
</dbReference>
<dbReference type="GO" id="GO:0032299">
    <property type="term" value="C:ribonuclease H2 complex"/>
    <property type="evidence" value="ECO:0007669"/>
    <property type="project" value="TreeGrafter"/>
</dbReference>
<evidence type="ECO:0000313" key="16">
    <source>
        <dbReference type="Proteomes" id="UP000808388"/>
    </source>
</evidence>
<dbReference type="EMBL" id="JACQCQ010000008">
    <property type="protein sequence ID" value="MBI3627467.1"/>
    <property type="molecule type" value="Genomic_DNA"/>
</dbReference>
<dbReference type="InterPro" id="IPR022898">
    <property type="entry name" value="RNase_HII"/>
</dbReference>
<evidence type="ECO:0000256" key="8">
    <source>
        <dbReference type="ARBA" id="ARBA00022723"/>
    </source>
</evidence>
<comment type="cofactor">
    <cofactor evidence="12">
        <name>Mn(2+)</name>
        <dbReference type="ChEBI" id="CHEBI:29035"/>
    </cofactor>
    <cofactor evidence="12">
        <name>Mg(2+)</name>
        <dbReference type="ChEBI" id="CHEBI:18420"/>
    </cofactor>
    <text evidence="12">Manganese or magnesium. Binds 1 divalent metal ion per monomer in the absence of substrate. May bind a second metal ion after substrate binding.</text>
</comment>
<evidence type="ECO:0000256" key="6">
    <source>
        <dbReference type="ARBA" id="ARBA00022490"/>
    </source>
</evidence>
<evidence type="ECO:0000256" key="9">
    <source>
        <dbReference type="ARBA" id="ARBA00022759"/>
    </source>
</evidence>
<dbReference type="PROSITE" id="PS51975">
    <property type="entry name" value="RNASE_H_2"/>
    <property type="match status" value="1"/>
</dbReference>
<comment type="cofactor">
    <cofactor evidence="2">
        <name>Mg(2+)</name>
        <dbReference type="ChEBI" id="CHEBI:18420"/>
    </cofactor>
</comment>
<dbReference type="GO" id="GO:0006298">
    <property type="term" value="P:mismatch repair"/>
    <property type="evidence" value="ECO:0007669"/>
    <property type="project" value="TreeGrafter"/>
</dbReference>
<comment type="catalytic activity">
    <reaction evidence="1 12 13">
        <text>Endonucleolytic cleavage to 5'-phosphomonoester.</text>
        <dbReference type="EC" id="3.1.26.4"/>
    </reaction>
</comment>
<proteinExistence type="inferred from homology"/>
<comment type="subcellular location">
    <subcellularLocation>
        <location evidence="4">Cytoplasm</location>
    </subcellularLocation>
</comment>
<feature type="binding site" evidence="12">
    <location>
        <position position="108"/>
    </location>
    <ligand>
        <name>a divalent metal cation</name>
        <dbReference type="ChEBI" id="CHEBI:60240"/>
    </ligand>
</feature>
<evidence type="ECO:0000256" key="3">
    <source>
        <dbReference type="ARBA" id="ARBA00004065"/>
    </source>
</evidence>
<reference evidence="15" key="1">
    <citation type="submission" date="2020-07" db="EMBL/GenBank/DDBJ databases">
        <title>Huge and variable diversity of episymbiotic CPR bacteria and DPANN archaea in groundwater ecosystems.</title>
        <authorList>
            <person name="He C.Y."/>
            <person name="Keren R."/>
            <person name="Whittaker M."/>
            <person name="Farag I.F."/>
            <person name="Doudna J."/>
            <person name="Cate J.H.D."/>
            <person name="Banfield J.F."/>
        </authorList>
    </citation>
    <scope>NUCLEOTIDE SEQUENCE</scope>
    <source>
        <strain evidence="15">NC_groundwater_972_Pr1_S-0.2um_49_27</strain>
    </source>
</reference>
<dbReference type="AlphaFoldDB" id="A0A9D6LRH4"/>
<comment type="similarity">
    <text evidence="5 13">Belongs to the RNase HII family.</text>
</comment>
<dbReference type="InterPro" id="IPR012337">
    <property type="entry name" value="RNaseH-like_sf"/>
</dbReference>
<gene>
    <name evidence="15" type="ORF">HY220_01825</name>
</gene>
<keyword evidence="11" id="KW-0464">Manganese</keyword>
<evidence type="ECO:0000256" key="5">
    <source>
        <dbReference type="ARBA" id="ARBA00007383"/>
    </source>
</evidence>
<dbReference type="SUPFAM" id="SSF53098">
    <property type="entry name" value="Ribonuclease H-like"/>
    <property type="match status" value="1"/>
</dbReference>
<evidence type="ECO:0000259" key="14">
    <source>
        <dbReference type="PROSITE" id="PS51975"/>
    </source>
</evidence>
<feature type="domain" description="RNase H type-2" evidence="14">
    <location>
        <begin position="4"/>
        <end position="192"/>
    </location>
</feature>
<dbReference type="NCBIfam" id="NF000595">
    <property type="entry name" value="PRK00015.1-3"/>
    <property type="match status" value="1"/>
</dbReference>
<keyword evidence="10 12" id="KW-0378">Hydrolase</keyword>
<keyword evidence="8 12" id="KW-0479">Metal-binding</keyword>
<comment type="function">
    <text evidence="3 13">Endonuclease that specifically degrades the RNA of RNA-DNA hybrids.</text>
</comment>
<dbReference type="EC" id="3.1.26.4" evidence="13"/>
<dbReference type="GO" id="GO:0003723">
    <property type="term" value="F:RNA binding"/>
    <property type="evidence" value="ECO:0007669"/>
    <property type="project" value="UniProtKB-UniRule"/>
</dbReference>
<dbReference type="InterPro" id="IPR001352">
    <property type="entry name" value="RNase_HII/HIII"/>
</dbReference>
<dbReference type="GO" id="GO:0043137">
    <property type="term" value="P:DNA replication, removal of RNA primer"/>
    <property type="evidence" value="ECO:0007669"/>
    <property type="project" value="TreeGrafter"/>
</dbReference>
<comment type="caution">
    <text evidence="15">The sequence shown here is derived from an EMBL/GenBank/DDBJ whole genome shotgun (WGS) entry which is preliminary data.</text>
</comment>
<dbReference type="GO" id="GO:0004523">
    <property type="term" value="F:RNA-DNA hybrid ribonuclease activity"/>
    <property type="evidence" value="ECO:0007669"/>
    <property type="project" value="UniProtKB-UniRule"/>
</dbReference>
<evidence type="ECO:0000256" key="2">
    <source>
        <dbReference type="ARBA" id="ARBA00001946"/>
    </source>
</evidence>
<dbReference type="InterPro" id="IPR024567">
    <property type="entry name" value="RNase_HII/HIII_dom"/>
</dbReference>
<evidence type="ECO:0000256" key="10">
    <source>
        <dbReference type="ARBA" id="ARBA00022801"/>
    </source>
</evidence>
<evidence type="ECO:0000256" key="11">
    <source>
        <dbReference type="ARBA" id="ARBA00023211"/>
    </source>
</evidence>
<dbReference type="CDD" id="cd07182">
    <property type="entry name" value="RNase_HII_bacteria_HII_like"/>
    <property type="match status" value="1"/>
</dbReference>
<dbReference type="Proteomes" id="UP000808388">
    <property type="component" value="Unassembled WGS sequence"/>
</dbReference>
<sequence>MKRMLIGGIDEAGRGPLAGPVSVALVIAPKGFRFWTKELGKIKDSKQLSPKKRELWYQFIVNHPRLVWHQTYVSAKVIDRVNIQEATYRGAARLILKCAQRPHFVFLDGALVMRADLPHKIVIGGDAKIPVVAAASIIAKIRRDRYMVRMAKKFPGWDFDRHKGYGTRAHIEMLKGNAPLPIHRDSFISHFV</sequence>
<dbReference type="Pfam" id="PF01351">
    <property type="entry name" value="RNase_HII"/>
    <property type="match status" value="1"/>
</dbReference>
<name>A0A9D6LRH4_9BACT</name>
<keyword evidence="7 12" id="KW-0540">Nuclease</keyword>
<keyword evidence="6" id="KW-0963">Cytoplasm</keyword>
<dbReference type="PANTHER" id="PTHR10954:SF18">
    <property type="entry name" value="RIBONUCLEASE HII"/>
    <property type="match status" value="1"/>
</dbReference>
<dbReference type="GO" id="GO:0046872">
    <property type="term" value="F:metal ion binding"/>
    <property type="evidence" value="ECO:0007669"/>
    <property type="project" value="UniProtKB-KW"/>
</dbReference>
<evidence type="ECO:0000256" key="13">
    <source>
        <dbReference type="RuleBase" id="RU003515"/>
    </source>
</evidence>
<accession>A0A9D6LRH4</accession>
<evidence type="ECO:0000256" key="4">
    <source>
        <dbReference type="ARBA" id="ARBA00004496"/>
    </source>
</evidence>
<dbReference type="Gene3D" id="3.30.420.10">
    <property type="entry name" value="Ribonuclease H-like superfamily/Ribonuclease H"/>
    <property type="match status" value="1"/>
</dbReference>
<feature type="binding site" evidence="12">
    <location>
        <position position="11"/>
    </location>
    <ligand>
        <name>a divalent metal cation</name>
        <dbReference type="ChEBI" id="CHEBI:60240"/>
    </ligand>
</feature>
<evidence type="ECO:0000256" key="1">
    <source>
        <dbReference type="ARBA" id="ARBA00000077"/>
    </source>
</evidence>
<evidence type="ECO:0000256" key="7">
    <source>
        <dbReference type="ARBA" id="ARBA00022722"/>
    </source>
</evidence>
<evidence type="ECO:0000313" key="15">
    <source>
        <dbReference type="EMBL" id="MBI3627467.1"/>
    </source>
</evidence>
<dbReference type="InterPro" id="IPR036397">
    <property type="entry name" value="RNaseH_sf"/>
</dbReference>
<keyword evidence="9 12" id="KW-0255">Endonuclease</keyword>
<protein>
    <recommendedName>
        <fullName evidence="13">Ribonuclease</fullName>
        <ecNumber evidence="13">3.1.26.4</ecNumber>
    </recommendedName>
</protein>